<keyword evidence="3" id="KW-0106">Calcium</keyword>
<feature type="domain" description="EF-hand" evidence="5">
    <location>
        <begin position="154"/>
        <end position="189"/>
    </location>
</feature>
<feature type="domain" description="EF-hand" evidence="5">
    <location>
        <begin position="118"/>
        <end position="153"/>
    </location>
</feature>
<gene>
    <name evidence="6" type="ORF">OCTVUL_1B000691</name>
</gene>
<dbReference type="CDD" id="cd00051">
    <property type="entry name" value="EFh"/>
    <property type="match status" value="2"/>
</dbReference>
<dbReference type="Gene3D" id="1.10.238.10">
    <property type="entry name" value="EF-hand"/>
    <property type="match status" value="2"/>
</dbReference>
<dbReference type="InterPro" id="IPR002048">
    <property type="entry name" value="EF_hand_dom"/>
</dbReference>
<keyword evidence="7" id="KW-1185">Reference proteome</keyword>
<dbReference type="SMART" id="SM00054">
    <property type="entry name" value="EFh"/>
    <property type="match status" value="4"/>
</dbReference>
<evidence type="ECO:0000256" key="3">
    <source>
        <dbReference type="ARBA" id="ARBA00022837"/>
    </source>
</evidence>
<dbReference type="InterPro" id="IPR050230">
    <property type="entry name" value="CALM/Myosin/TropC-like"/>
</dbReference>
<dbReference type="PANTHER" id="PTHR23048">
    <property type="entry name" value="MYOSIN LIGHT CHAIN 1, 3"/>
    <property type="match status" value="1"/>
</dbReference>
<sequence length="189" mass="21433">MDGTPVKSGCSPTSSSGIQTEGASAGSDLVNRLMNGLQEMGIEDLRQAFEMFDKNRDEKISADELGCVLRTLGFEYCQDEVDDMIKNADTNENGYVEYDEFLTMMQRFSQHSLVTASTVDEKTREAFRVFDIDGNGYIDKQELQQVMKRLGENISEEDVKEMFREADLNNDGRIDFNEFRQLLGSCKLK</sequence>
<evidence type="ECO:0000313" key="6">
    <source>
        <dbReference type="EMBL" id="CAI9739643.1"/>
    </source>
</evidence>
<feature type="domain" description="EF-hand" evidence="5">
    <location>
        <begin position="40"/>
        <end position="75"/>
    </location>
</feature>
<proteinExistence type="predicted"/>
<keyword evidence="1" id="KW-0479">Metal-binding</keyword>
<protein>
    <submittedName>
        <fullName evidence="6">Calmodulin-A-like isoform X8</fullName>
    </submittedName>
</protein>
<feature type="domain" description="EF-hand" evidence="5">
    <location>
        <begin position="76"/>
        <end position="111"/>
    </location>
</feature>
<dbReference type="PANTHER" id="PTHR23048:SF0">
    <property type="entry name" value="CALMODULIN LIKE 3"/>
    <property type="match status" value="1"/>
</dbReference>
<accession>A0AA36FMX0</accession>
<evidence type="ECO:0000259" key="5">
    <source>
        <dbReference type="PROSITE" id="PS50222"/>
    </source>
</evidence>
<dbReference type="PROSITE" id="PS00018">
    <property type="entry name" value="EF_HAND_1"/>
    <property type="match status" value="3"/>
</dbReference>
<dbReference type="FunFam" id="1.10.238.10:FF:000181">
    <property type="entry name" value="CALML5 isoform 1"/>
    <property type="match status" value="1"/>
</dbReference>
<dbReference type="Proteomes" id="UP001162480">
    <property type="component" value="Chromosome 23"/>
</dbReference>
<dbReference type="InterPro" id="IPR018247">
    <property type="entry name" value="EF_Hand_1_Ca_BS"/>
</dbReference>
<dbReference type="GO" id="GO:0016460">
    <property type="term" value="C:myosin II complex"/>
    <property type="evidence" value="ECO:0007669"/>
    <property type="project" value="TreeGrafter"/>
</dbReference>
<feature type="compositionally biased region" description="Polar residues" evidence="4">
    <location>
        <begin position="10"/>
        <end position="22"/>
    </location>
</feature>
<dbReference type="SUPFAM" id="SSF47473">
    <property type="entry name" value="EF-hand"/>
    <property type="match status" value="1"/>
</dbReference>
<dbReference type="AlphaFoldDB" id="A0AA36FMX0"/>
<keyword evidence="2" id="KW-0677">Repeat</keyword>
<dbReference type="FunFam" id="1.10.238.10:FF:000336">
    <property type="entry name" value="HLH domain-containing protein"/>
    <property type="match status" value="1"/>
</dbReference>
<evidence type="ECO:0000256" key="1">
    <source>
        <dbReference type="ARBA" id="ARBA00022723"/>
    </source>
</evidence>
<dbReference type="InterPro" id="IPR011992">
    <property type="entry name" value="EF-hand-dom_pair"/>
</dbReference>
<dbReference type="Pfam" id="PF13499">
    <property type="entry name" value="EF-hand_7"/>
    <property type="match status" value="2"/>
</dbReference>
<feature type="region of interest" description="Disordered" evidence="4">
    <location>
        <begin position="1"/>
        <end position="24"/>
    </location>
</feature>
<evidence type="ECO:0000256" key="2">
    <source>
        <dbReference type="ARBA" id="ARBA00022737"/>
    </source>
</evidence>
<dbReference type="PROSITE" id="PS50222">
    <property type="entry name" value="EF_HAND_2"/>
    <property type="match status" value="4"/>
</dbReference>
<dbReference type="EMBL" id="OX597836">
    <property type="protein sequence ID" value="CAI9739643.1"/>
    <property type="molecule type" value="Genomic_DNA"/>
</dbReference>
<name>A0AA36FMX0_OCTVU</name>
<evidence type="ECO:0000256" key="4">
    <source>
        <dbReference type="SAM" id="MobiDB-lite"/>
    </source>
</evidence>
<dbReference type="GO" id="GO:0005509">
    <property type="term" value="F:calcium ion binding"/>
    <property type="evidence" value="ECO:0007669"/>
    <property type="project" value="InterPro"/>
</dbReference>
<organism evidence="6 7">
    <name type="scientific">Octopus vulgaris</name>
    <name type="common">Common octopus</name>
    <dbReference type="NCBI Taxonomy" id="6645"/>
    <lineage>
        <taxon>Eukaryota</taxon>
        <taxon>Metazoa</taxon>
        <taxon>Spiralia</taxon>
        <taxon>Lophotrochozoa</taxon>
        <taxon>Mollusca</taxon>
        <taxon>Cephalopoda</taxon>
        <taxon>Coleoidea</taxon>
        <taxon>Octopodiformes</taxon>
        <taxon>Octopoda</taxon>
        <taxon>Incirrata</taxon>
        <taxon>Octopodidae</taxon>
        <taxon>Octopus</taxon>
    </lineage>
</organism>
<evidence type="ECO:0000313" key="7">
    <source>
        <dbReference type="Proteomes" id="UP001162480"/>
    </source>
</evidence>
<reference evidence="6" key="1">
    <citation type="submission" date="2023-08" db="EMBL/GenBank/DDBJ databases">
        <authorList>
            <person name="Alioto T."/>
            <person name="Alioto T."/>
            <person name="Gomez Garrido J."/>
        </authorList>
    </citation>
    <scope>NUCLEOTIDE SEQUENCE</scope>
</reference>